<protein>
    <submittedName>
        <fullName evidence="1">DUF1763-domain-containing protein</fullName>
    </submittedName>
</protein>
<dbReference type="AlphaFoldDB" id="A0A6A6GSK2"/>
<dbReference type="Proteomes" id="UP000800092">
    <property type="component" value="Unassembled WGS sequence"/>
</dbReference>
<dbReference type="EMBL" id="ML991895">
    <property type="protein sequence ID" value="KAF2228752.1"/>
    <property type="molecule type" value="Genomic_DNA"/>
</dbReference>
<name>A0A6A6GSK2_VIRVR</name>
<keyword evidence="2" id="KW-1185">Reference proteome</keyword>
<organism evidence="1 2">
    <name type="scientific">Viridothelium virens</name>
    <name type="common">Speckled blister lichen</name>
    <name type="synonym">Trypethelium virens</name>
    <dbReference type="NCBI Taxonomy" id="1048519"/>
    <lineage>
        <taxon>Eukaryota</taxon>
        <taxon>Fungi</taxon>
        <taxon>Dikarya</taxon>
        <taxon>Ascomycota</taxon>
        <taxon>Pezizomycotina</taxon>
        <taxon>Dothideomycetes</taxon>
        <taxon>Dothideomycetes incertae sedis</taxon>
        <taxon>Trypetheliales</taxon>
        <taxon>Trypetheliaceae</taxon>
        <taxon>Viridothelium</taxon>
    </lineage>
</organism>
<accession>A0A6A6GSK2</accession>
<sequence length="127" mass="15301">MTTKEITFAYRRLYQHGLRAVQYAKPQRFTLRNRLRQAFRKTSREEFDQARIDKTLEFLNGAAREKGLEHKILKNLLHVWWNQEQPAFPPPSNKYMWDELKLRRTSYDHFNHTLRLMNGSMGTCFPA</sequence>
<evidence type="ECO:0000313" key="2">
    <source>
        <dbReference type="Proteomes" id="UP000800092"/>
    </source>
</evidence>
<proteinExistence type="predicted"/>
<reference evidence="1" key="1">
    <citation type="journal article" date="2020" name="Stud. Mycol.">
        <title>101 Dothideomycetes genomes: a test case for predicting lifestyles and emergence of pathogens.</title>
        <authorList>
            <person name="Haridas S."/>
            <person name="Albert R."/>
            <person name="Binder M."/>
            <person name="Bloem J."/>
            <person name="Labutti K."/>
            <person name="Salamov A."/>
            <person name="Andreopoulos B."/>
            <person name="Baker S."/>
            <person name="Barry K."/>
            <person name="Bills G."/>
            <person name="Bluhm B."/>
            <person name="Cannon C."/>
            <person name="Castanera R."/>
            <person name="Culley D."/>
            <person name="Daum C."/>
            <person name="Ezra D."/>
            <person name="Gonzalez J."/>
            <person name="Henrissat B."/>
            <person name="Kuo A."/>
            <person name="Liang C."/>
            <person name="Lipzen A."/>
            <person name="Lutzoni F."/>
            <person name="Magnuson J."/>
            <person name="Mondo S."/>
            <person name="Nolan M."/>
            <person name="Ohm R."/>
            <person name="Pangilinan J."/>
            <person name="Park H.-J."/>
            <person name="Ramirez L."/>
            <person name="Alfaro M."/>
            <person name="Sun H."/>
            <person name="Tritt A."/>
            <person name="Yoshinaga Y."/>
            <person name="Zwiers L.-H."/>
            <person name="Turgeon B."/>
            <person name="Goodwin S."/>
            <person name="Spatafora J."/>
            <person name="Crous P."/>
            <person name="Grigoriev I."/>
        </authorList>
    </citation>
    <scope>NUCLEOTIDE SEQUENCE</scope>
    <source>
        <strain evidence="1">Tuck. ex Michener</strain>
    </source>
</reference>
<gene>
    <name evidence="1" type="ORF">EV356DRAFT_457137</name>
</gene>
<dbReference type="OrthoDB" id="4392610at2759"/>
<evidence type="ECO:0000313" key="1">
    <source>
        <dbReference type="EMBL" id="KAF2228752.1"/>
    </source>
</evidence>